<protein>
    <recommendedName>
        <fullName evidence="2">Protein-L-isoaspartate O-methyltransferase</fullName>
    </recommendedName>
    <alternativeName>
        <fullName evidence="3">Protein L-isoaspartyl methyltransferase</fullName>
    </alternativeName>
</protein>
<dbReference type="Proteomes" id="UP001139104">
    <property type="component" value="Unassembled WGS sequence"/>
</dbReference>
<comment type="caution">
    <text evidence="4">The sequence shown here is derived from an EMBL/GenBank/DDBJ whole genome shotgun (WGS) entry which is preliminary data.</text>
</comment>
<evidence type="ECO:0000256" key="2">
    <source>
        <dbReference type="ARBA" id="ARBA00013346"/>
    </source>
</evidence>
<name>A0ABS9Z7X0_9HYPH</name>
<dbReference type="InterPro" id="IPR000682">
    <property type="entry name" value="PCMT"/>
</dbReference>
<accession>A0ABS9Z7X0</accession>
<comment type="similarity">
    <text evidence="1">Belongs to the methyltransferase superfamily. L-isoaspartyl/D-aspartyl protein methyltransferase family.</text>
</comment>
<dbReference type="PANTHER" id="PTHR11579:SF18">
    <property type="entry name" value="PROTEIN-L-ISOASPARTATE O-METHYLTRANSFERASE"/>
    <property type="match status" value="1"/>
</dbReference>
<dbReference type="Gene3D" id="3.40.50.150">
    <property type="entry name" value="Vaccinia Virus protein VP39"/>
    <property type="match status" value="1"/>
</dbReference>
<dbReference type="EMBL" id="JAIVFP010000001">
    <property type="protein sequence ID" value="MCI4683297.1"/>
    <property type="molecule type" value="Genomic_DNA"/>
</dbReference>
<evidence type="ECO:0000313" key="4">
    <source>
        <dbReference type="EMBL" id="MCI4683297.1"/>
    </source>
</evidence>
<dbReference type="RefSeq" id="WP_243067259.1">
    <property type="nucleotide sequence ID" value="NZ_JAIVFK010000025.1"/>
</dbReference>
<evidence type="ECO:0000256" key="1">
    <source>
        <dbReference type="ARBA" id="ARBA00005369"/>
    </source>
</evidence>
<dbReference type="Pfam" id="PF01135">
    <property type="entry name" value="PCMT"/>
    <property type="match status" value="1"/>
</dbReference>
<reference evidence="4" key="1">
    <citation type="journal article" date="2022" name="ISME J.">
        <title>Identification of active gaseous-alkane degraders at natural gas seeps.</title>
        <authorList>
            <person name="Farhan Ul Haque M."/>
            <person name="Hernandez M."/>
            <person name="Crombie A.T."/>
            <person name="Murrell J.C."/>
        </authorList>
    </citation>
    <scope>NUCLEOTIDE SEQUENCE</scope>
    <source>
        <strain evidence="4">PC2</strain>
    </source>
</reference>
<dbReference type="SUPFAM" id="SSF53335">
    <property type="entry name" value="S-adenosyl-L-methionine-dependent methyltransferases"/>
    <property type="match status" value="1"/>
</dbReference>
<proteinExistence type="inferred from homology"/>
<dbReference type="PANTHER" id="PTHR11579">
    <property type="entry name" value="PROTEIN-L-ISOASPARTATE O-METHYLTRANSFERASE"/>
    <property type="match status" value="1"/>
</dbReference>
<organism evidence="4 5">
    <name type="scientific">Candidatus Rhodoblastus alkanivorans</name>
    <dbReference type="NCBI Taxonomy" id="2954117"/>
    <lineage>
        <taxon>Bacteria</taxon>
        <taxon>Pseudomonadati</taxon>
        <taxon>Pseudomonadota</taxon>
        <taxon>Alphaproteobacteria</taxon>
        <taxon>Hyphomicrobiales</taxon>
        <taxon>Rhodoblastaceae</taxon>
        <taxon>Rhodoblastus</taxon>
    </lineage>
</organism>
<dbReference type="CDD" id="cd02440">
    <property type="entry name" value="AdoMet_MTases"/>
    <property type="match status" value="1"/>
</dbReference>
<gene>
    <name evidence="4" type="ORF">K2U94_11045</name>
</gene>
<keyword evidence="5" id="KW-1185">Reference proteome</keyword>
<dbReference type="InterPro" id="IPR029063">
    <property type="entry name" value="SAM-dependent_MTases_sf"/>
</dbReference>
<sequence length="230" mass="24619">MEPPQSAFPTVGVSAQSRAEAKAQLLMRLRARSDVDLALLRAMEAAPRENFVDLAYADLALRDVAVPLPFGQTMEAPSALARMIAALNPRPDSRVLEIGAGSGYSAKVLSLLAREVVSVDCFERLALDARGRLELLGVANVAVVWADCFEISPAYGLFDRILIHGAIDEVPANIAGALGEGGVMAAASRRAGEEACELMRFTWSVTGGLDAQSLGPWRAQRLLRGLFSER</sequence>
<evidence type="ECO:0000256" key="3">
    <source>
        <dbReference type="ARBA" id="ARBA00030757"/>
    </source>
</evidence>
<evidence type="ECO:0000313" key="5">
    <source>
        <dbReference type="Proteomes" id="UP001139104"/>
    </source>
</evidence>